<sequence>MKFLVTVASIALLAVGAAGLPPDRNGGNAADQYLVKSLPQVNFKIPKSWAGSLKVGSGFGTDSLFFWLWEAETQQGKNDLIIWFNGGPACSSLLGLFKIHGPVIFPKAATKPQRNPYSWTRGANVLYIDQPIGTGFSTGTSNNTDNEHNTAAVVKWLDSFFNVFPEMRSKKIHLMGESYAGVFLPYIAKEVQAQKATLKVKLSTLSLGDAFWGNWAAMNNVVALAYIDEHRLSYGTNIPPIMYNVLKQGDKDCGFPAVRAQITYPPSGPIHIPGNPSGANFKRNAPTPPPGYIPERCDFEGGTNTPERLAYIINYTTCYGICDPYDAAYNYYLSPSANREFQPYNINEHGYDNLYSDGAYIAYLNRADVQSAIHTPHIQFNPCNDDLGGLLVSNDRRIQPQPPAYTIVPNLISQGVKVHIFNGILDYVIPHMGQELVLQNTTWGGSQGFSRPPTCDVLRNSKGQQVSQGREERGMSYYTFQNAGHRVAQDDPEGSLQWLIKVVVRGPNAAWAWS</sequence>
<keyword evidence="6" id="KW-0812">Transmembrane</keyword>
<dbReference type="EMBL" id="KV460240">
    <property type="protein sequence ID" value="OBT94807.1"/>
    <property type="molecule type" value="Genomic_DNA"/>
</dbReference>
<dbReference type="PANTHER" id="PTHR11802:SF190">
    <property type="entry name" value="PHEROMONE-PROCESSING CARBOXYPEPTIDASE KEX1"/>
    <property type="match status" value="1"/>
</dbReference>
<keyword evidence="7" id="KW-0053">Apoptosis</keyword>
<dbReference type="GeneID" id="28839695"/>
<dbReference type="GO" id="GO:0005794">
    <property type="term" value="C:Golgi apparatus"/>
    <property type="evidence" value="ECO:0007669"/>
    <property type="project" value="UniProtKB-SubCell"/>
</dbReference>
<evidence type="ECO:0000256" key="9">
    <source>
        <dbReference type="ARBA" id="ARBA00022801"/>
    </source>
</evidence>
<keyword evidence="11" id="KW-0333">Golgi apparatus</keyword>
<gene>
    <name evidence="16" type="ORF">VE01_06309</name>
</gene>
<protein>
    <recommendedName>
        <fullName evidence="15">Carboxypeptidase</fullName>
        <ecNumber evidence="15">3.4.16.-</ecNumber>
    </recommendedName>
</protein>
<evidence type="ECO:0000256" key="4">
    <source>
        <dbReference type="ARBA" id="ARBA00022645"/>
    </source>
</evidence>
<evidence type="ECO:0000256" key="10">
    <source>
        <dbReference type="ARBA" id="ARBA00022989"/>
    </source>
</evidence>
<reference evidence="16 17" key="1">
    <citation type="submission" date="2016-03" db="EMBL/GenBank/DDBJ databases">
        <title>Comparative genomics of Pseudogymnoascus destructans, the fungus causing white-nose syndrome of bats.</title>
        <authorList>
            <person name="Palmer J.M."/>
            <person name="Drees K.P."/>
            <person name="Foster J.T."/>
            <person name="Lindner D.L."/>
        </authorList>
    </citation>
    <scope>NUCLEOTIDE SEQUENCE [LARGE SCALE GENOMIC DNA]</scope>
    <source>
        <strain evidence="16 17">UAMH 10579</strain>
    </source>
</reference>
<dbReference type="PROSITE" id="PS00131">
    <property type="entry name" value="CARBOXYPEPT_SER_SER"/>
    <property type="match status" value="1"/>
</dbReference>
<evidence type="ECO:0000313" key="16">
    <source>
        <dbReference type="EMBL" id="OBT94807.1"/>
    </source>
</evidence>
<feature type="signal peptide" evidence="15">
    <location>
        <begin position="1"/>
        <end position="19"/>
    </location>
</feature>
<evidence type="ECO:0000256" key="2">
    <source>
        <dbReference type="ARBA" id="ARBA00004393"/>
    </source>
</evidence>
<keyword evidence="10" id="KW-1133">Transmembrane helix</keyword>
<comment type="similarity">
    <text evidence="3 15">Belongs to the peptidase S10 family.</text>
</comment>
<keyword evidence="13" id="KW-0325">Glycoprotein</keyword>
<dbReference type="PANTHER" id="PTHR11802">
    <property type="entry name" value="SERINE PROTEASE FAMILY S10 SERINE CARBOXYPEPTIDASE"/>
    <property type="match status" value="1"/>
</dbReference>
<keyword evidence="9 15" id="KW-0378">Hydrolase</keyword>
<keyword evidence="5 15" id="KW-0645">Protease</keyword>
<accession>A0A1B8GG45</accession>
<keyword evidence="17" id="KW-1185">Reference proteome</keyword>
<dbReference type="STRING" id="342668.A0A1B8GG45"/>
<dbReference type="EC" id="3.4.16.-" evidence="15"/>
<keyword evidence="8 15" id="KW-0732">Signal</keyword>
<dbReference type="Pfam" id="PF00450">
    <property type="entry name" value="Peptidase_S10"/>
    <property type="match status" value="1"/>
</dbReference>
<organism evidence="16 17">
    <name type="scientific">Pseudogymnoascus verrucosus</name>
    <dbReference type="NCBI Taxonomy" id="342668"/>
    <lineage>
        <taxon>Eukaryota</taxon>
        <taxon>Fungi</taxon>
        <taxon>Dikarya</taxon>
        <taxon>Ascomycota</taxon>
        <taxon>Pezizomycotina</taxon>
        <taxon>Leotiomycetes</taxon>
        <taxon>Thelebolales</taxon>
        <taxon>Thelebolaceae</taxon>
        <taxon>Pseudogymnoascus</taxon>
    </lineage>
</organism>
<keyword evidence="12" id="KW-0472">Membrane</keyword>
<keyword evidence="4 15" id="KW-0121">Carboxypeptidase</keyword>
<comment type="catalytic activity">
    <reaction evidence="1">
        <text>Preferential release of a C-terminal arginine or lysine residue.</text>
        <dbReference type="EC" id="3.4.16.6"/>
    </reaction>
</comment>
<evidence type="ECO:0000256" key="13">
    <source>
        <dbReference type="ARBA" id="ARBA00023180"/>
    </source>
</evidence>
<dbReference type="GO" id="GO:0006508">
    <property type="term" value="P:proteolysis"/>
    <property type="evidence" value="ECO:0007669"/>
    <property type="project" value="UniProtKB-KW"/>
</dbReference>
<dbReference type="InterPro" id="IPR001563">
    <property type="entry name" value="Peptidase_S10"/>
</dbReference>
<evidence type="ECO:0000256" key="14">
    <source>
        <dbReference type="ARBA" id="ARBA00037042"/>
    </source>
</evidence>
<comment type="function">
    <text evidence="14">Protease with a carboxypeptidase B-like function involved in the C-terminal processing of the lysine and arginine residues from protein precursors. Promotes cell fusion and is involved in the programmed cell death.</text>
</comment>
<dbReference type="Gene3D" id="3.40.50.1820">
    <property type="entry name" value="alpha/beta hydrolase"/>
    <property type="match status" value="1"/>
</dbReference>
<evidence type="ECO:0000256" key="3">
    <source>
        <dbReference type="ARBA" id="ARBA00009431"/>
    </source>
</evidence>
<evidence type="ECO:0000313" key="17">
    <source>
        <dbReference type="Proteomes" id="UP000091956"/>
    </source>
</evidence>
<dbReference type="PRINTS" id="PR00724">
    <property type="entry name" value="CRBOXYPTASEC"/>
</dbReference>
<evidence type="ECO:0000256" key="6">
    <source>
        <dbReference type="ARBA" id="ARBA00022692"/>
    </source>
</evidence>
<dbReference type="OrthoDB" id="2122982at2759"/>
<evidence type="ECO:0000256" key="7">
    <source>
        <dbReference type="ARBA" id="ARBA00022703"/>
    </source>
</evidence>
<reference evidence="17" key="2">
    <citation type="journal article" date="2018" name="Nat. Commun.">
        <title>Extreme sensitivity to ultraviolet light in the fungal pathogen causing white-nose syndrome of bats.</title>
        <authorList>
            <person name="Palmer J.M."/>
            <person name="Drees K.P."/>
            <person name="Foster J.T."/>
            <person name="Lindner D.L."/>
        </authorList>
    </citation>
    <scope>NUCLEOTIDE SEQUENCE [LARGE SCALE GENOMIC DNA]</scope>
    <source>
        <strain evidence="17">UAMH 10579</strain>
    </source>
</reference>
<name>A0A1B8GG45_9PEZI</name>
<evidence type="ECO:0000256" key="12">
    <source>
        <dbReference type="ARBA" id="ARBA00023136"/>
    </source>
</evidence>
<feature type="chain" id="PRO_5008448122" description="Carboxypeptidase" evidence="15">
    <location>
        <begin position="20"/>
        <end position="514"/>
    </location>
</feature>
<dbReference type="Proteomes" id="UP000091956">
    <property type="component" value="Unassembled WGS sequence"/>
</dbReference>
<evidence type="ECO:0000256" key="1">
    <source>
        <dbReference type="ARBA" id="ARBA00001003"/>
    </source>
</evidence>
<evidence type="ECO:0000256" key="8">
    <source>
        <dbReference type="ARBA" id="ARBA00022729"/>
    </source>
</evidence>
<dbReference type="GO" id="GO:0004185">
    <property type="term" value="F:serine-type carboxypeptidase activity"/>
    <property type="evidence" value="ECO:0007669"/>
    <property type="project" value="UniProtKB-UniRule"/>
</dbReference>
<dbReference type="InterPro" id="IPR018202">
    <property type="entry name" value="Ser_caboxypep_ser_AS"/>
</dbReference>
<evidence type="ECO:0000256" key="5">
    <source>
        <dbReference type="ARBA" id="ARBA00022670"/>
    </source>
</evidence>
<evidence type="ECO:0000256" key="15">
    <source>
        <dbReference type="RuleBase" id="RU361156"/>
    </source>
</evidence>
<comment type="subcellular location">
    <subcellularLocation>
        <location evidence="2">Golgi apparatus</location>
        <location evidence="2">trans-Golgi network membrane</location>
        <topology evidence="2">Single-pass type I membrane protein</topology>
    </subcellularLocation>
</comment>
<evidence type="ECO:0000256" key="11">
    <source>
        <dbReference type="ARBA" id="ARBA00023034"/>
    </source>
</evidence>
<dbReference type="AlphaFoldDB" id="A0A1B8GG45"/>
<dbReference type="SUPFAM" id="SSF53474">
    <property type="entry name" value="alpha/beta-Hydrolases"/>
    <property type="match status" value="1"/>
</dbReference>
<dbReference type="InterPro" id="IPR029058">
    <property type="entry name" value="AB_hydrolase_fold"/>
</dbReference>
<dbReference type="RefSeq" id="XP_018128540.1">
    <property type="nucleotide sequence ID" value="XM_018275761.2"/>
</dbReference>
<dbReference type="GO" id="GO:0006915">
    <property type="term" value="P:apoptotic process"/>
    <property type="evidence" value="ECO:0007669"/>
    <property type="project" value="UniProtKB-KW"/>
</dbReference>
<proteinExistence type="inferred from homology"/>